<keyword evidence="1" id="KW-0808">Transferase</keyword>
<protein>
    <submittedName>
        <fullName evidence="8">POK19 protein</fullName>
    </submittedName>
</protein>
<keyword evidence="4" id="KW-0255">Endonuclease</keyword>
<keyword evidence="2" id="KW-0548">Nucleotidyltransferase</keyword>
<dbReference type="PANTHER" id="PTHR41694">
    <property type="entry name" value="ENDOGENOUS RETROVIRUS GROUP K MEMBER POL PROTEIN"/>
    <property type="match status" value="1"/>
</dbReference>
<reference evidence="8 10" key="1">
    <citation type="submission" date="2019-09" db="EMBL/GenBank/DDBJ databases">
        <title>Bird 10,000 Genomes (B10K) Project - Family phase.</title>
        <authorList>
            <person name="Zhang G."/>
        </authorList>
    </citation>
    <scope>NUCLEOTIDE SEQUENCE [LARGE SCALE GENOMIC DNA]</scope>
    <source>
        <strain evidence="8">B10K-DU-001-29</strain>
        <tissue evidence="8">Muscle</tissue>
    </source>
</reference>
<gene>
    <name evidence="8" type="primary">Ervk19_0</name>
    <name evidence="9" type="synonym">Ervk19_1</name>
    <name evidence="9" type="ORF">RHAINO_R16331</name>
    <name evidence="8" type="ORF">RHAINO_R16365</name>
</gene>
<evidence type="ECO:0000313" key="8">
    <source>
        <dbReference type="EMBL" id="NXH55223.1"/>
    </source>
</evidence>
<dbReference type="SUPFAM" id="SSF53098">
    <property type="entry name" value="Ribonuclease H-like"/>
    <property type="match status" value="1"/>
</dbReference>
<dbReference type="PROSITE" id="PS50994">
    <property type="entry name" value="INTEGRASE"/>
    <property type="match status" value="1"/>
</dbReference>
<dbReference type="Proteomes" id="UP000583164">
    <property type="component" value="Unassembled WGS sequence"/>
</dbReference>
<dbReference type="GO" id="GO:0016787">
    <property type="term" value="F:hydrolase activity"/>
    <property type="evidence" value="ECO:0007669"/>
    <property type="project" value="UniProtKB-KW"/>
</dbReference>
<keyword evidence="5" id="KW-0378">Hydrolase</keyword>
<name>A0A7K9KXN7_9PASS</name>
<dbReference type="InterPro" id="IPR001584">
    <property type="entry name" value="Integrase_cat-core"/>
</dbReference>
<dbReference type="Gene3D" id="3.30.420.10">
    <property type="entry name" value="Ribonuclease H-like superfamily/Ribonuclease H"/>
    <property type="match status" value="1"/>
</dbReference>
<dbReference type="InterPro" id="IPR036397">
    <property type="entry name" value="RNaseH_sf"/>
</dbReference>
<evidence type="ECO:0000259" key="7">
    <source>
        <dbReference type="PROSITE" id="PS50994"/>
    </source>
</evidence>
<keyword evidence="10" id="KW-1185">Reference proteome</keyword>
<evidence type="ECO:0000256" key="3">
    <source>
        <dbReference type="ARBA" id="ARBA00022722"/>
    </source>
</evidence>
<dbReference type="GO" id="GO:0003964">
    <property type="term" value="F:RNA-directed DNA polymerase activity"/>
    <property type="evidence" value="ECO:0007669"/>
    <property type="project" value="UniProtKB-KW"/>
</dbReference>
<feature type="non-terminal residue" evidence="8">
    <location>
        <position position="96"/>
    </location>
</feature>
<dbReference type="EMBL" id="VWZS01003116">
    <property type="protein sequence ID" value="NXH55223.1"/>
    <property type="molecule type" value="Genomic_DNA"/>
</dbReference>
<feature type="non-terminal residue" evidence="8">
    <location>
        <position position="1"/>
    </location>
</feature>
<keyword evidence="3" id="KW-0540">Nuclease</keyword>
<dbReference type="InterPro" id="IPR012337">
    <property type="entry name" value="RNaseH-like_sf"/>
</dbReference>
<evidence type="ECO:0000256" key="5">
    <source>
        <dbReference type="ARBA" id="ARBA00022801"/>
    </source>
</evidence>
<organism evidence="8 10">
    <name type="scientific">Rhabdornis inornatus</name>
    <dbReference type="NCBI Taxonomy" id="237438"/>
    <lineage>
        <taxon>Eukaryota</taxon>
        <taxon>Metazoa</taxon>
        <taxon>Chordata</taxon>
        <taxon>Craniata</taxon>
        <taxon>Vertebrata</taxon>
        <taxon>Euteleostomi</taxon>
        <taxon>Archelosauria</taxon>
        <taxon>Archosauria</taxon>
        <taxon>Dinosauria</taxon>
        <taxon>Saurischia</taxon>
        <taxon>Theropoda</taxon>
        <taxon>Coelurosauria</taxon>
        <taxon>Aves</taxon>
        <taxon>Neognathae</taxon>
        <taxon>Neoaves</taxon>
        <taxon>Telluraves</taxon>
        <taxon>Australaves</taxon>
        <taxon>Passeriformes</taxon>
        <taxon>Rhabdornithidae</taxon>
        <taxon>Rhabdornis</taxon>
    </lineage>
</organism>
<proteinExistence type="predicted"/>
<evidence type="ECO:0000256" key="2">
    <source>
        <dbReference type="ARBA" id="ARBA00022695"/>
    </source>
</evidence>
<comment type="caution">
    <text evidence="8">The sequence shown here is derived from an EMBL/GenBank/DDBJ whole genome shotgun (WGS) entry which is preliminary data.</text>
</comment>
<accession>A0A7K9KXN7</accession>
<evidence type="ECO:0000256" key="6">
    <source>
        <dbReference type="ARBA" id="ARBA00022918"/>
    </source>
</evidence>
<dbReference type="EMBL" id="VWZS01009148">
    <property type="protein sequence ID" value="NXH63092.1"/>
    <property type="molecule type" value="Genomic_DNA"/>
</dbReference>
<evidence type="ECO:0000256" key="4">
    <source>
        <dbReference type="ARBA" id="ARBA00022759"/>
    </source>
</evidence>
<evidence type="ECO:0000313" key="10">
    <source>
        <dbReference type="Proteomes" id="UP000583164"/>
    </source>
</evidence>
<evidence type="ECO:0000256" key="1">
    <source>
        <dbReference type="ARBA" id="ARBA00022679"/>
    </source>
</evidence>
<evidence type="ECO:0000313" key="9">
    <source>
        <dbReference type="EMBL" id="NXH63092.1"/>
    </source>
</evidence>
<dbReference type="AlphaFoldDB" id="A0A7K9KXN7"/>
<dbReference type="GO" id="GO:0015074">
    <property type="term" value="P:DNA integration"/>
    <property type="evidence" value="ECO:0007669"/>
    <property type="project" value="InterPro"/>
</dbReference>
<keyword evidence="6" id="KW-0695">RNA-directed DNA polymerase</keyword>
<dbReference type="GO" id="GO:0004519">
    <property type="term" value="F:endonuclease activity"/>
    <property type="evidence" value="ECO:0007669"/>
    <property type="project" value="UniProtKB-KW"/>
</dbReference>
<sequence>VKHITDIPHNPTGQSVVERTHGTIKQVLNQQRGGTETMSPTERLCKALYVINFLNCSFSEPTPPVLWHFSNLARAKLDEKPPVLIKDLETQQISGP</sequence>
<dbReference type="GO" id="GO:0035613">
    <property type="term" value="F:RNA stem-loop binding"/>
    <property type="evidence" value="ECO:0007669"/>
    <property type="project" value="TreeGrafter"/>
</dbReference>
<feature type="domain" description="Integrase catalytic" evidence="7">
    <location>
        <begin position="1"/>
        <end position="72"/>
    </location>
</feature>
<dbReference type="PANTHER" id="PTHR41694:SF3">
    <property type="entry name" value="RNA-DIRECTED DNA POLYMERASE-RELATED"/>
    <property type="match status" value="1"/>
</dbReference>
<dbReference type="OrthoDB" id="9204471at2759"/>